<gene>
    <name evidence="2" type="ORF">Esi_0648_0001</name>
</gene>
<organism evidence="2 3">
    <name type="scientific">Ectocarpus siliculosus</name>
    <name type="common">Brown alga</name>
    <name type="synonym">Conferva siliculosa</name>
    <dbReference type="NCBI Taxonomy" id="2880"/>
    <lineage>
        <taxon>Eukaryota</taxon>
        <taxon>Sar</taxon>
        <taxon>Stramenopiles</taxon>
        <taxon>Ochrophyta</taxon>
        <taxon>PX clade</taxon>
        <taxon>Phaeophyceae</taxon>
        <taxon>Ectocarpales</taxon>
        <taxon>Ectocarpaceae</taxon>
        <taxon>Ectocarpus</taxon>
    </lineage>
</organism>
<dbReference type="AlphaFoldDB" id="D7G5F9"/>
<proteinExistence type="predicted"/>
<dbReference type="Proteomes" id="UP000002630">
    <property type="component" value="Unassembled WGS sequence"/>
</dbReference>
<dbReference type="EMBL" id="FN649760">
    <property type="protein sequence ID" value="CBJ33853.1"/>
    <property type="molecule type" value="Genomic_DNA"/>
</dbReference>
<dbReference type="InParanoid" id="D7G5F9"/>
<protein>
    <submittedName>
        <fullName evidence="2">Uncharacterized protein</fullName>
    </submittedName>
</protein>
<reference evidence="2 3" key="1">
    <citation type="journal article" date="2010" name="Nature">
        <title>The Ectocarpus genome and the independent evolution of multicellularity in brown algae.</title>
        <authorList>
            <person name="Cock J.M."/>
            <person name="Sterck L."/>
            <person name="Rouze P."/>
            <person name="Scornet D."/>
            <person name="Allen A.E."/>
            <person name="Amoutzias G."/>
            <person name="Anthouard V."/>
            <person name="Artiguenave F."/>
            <person name="Aury J.M."/>
            <person name="Badger J.H."/>
            <person name="Beszteri B."/>
            <person name="Billiau K."/>
            <person name="Bonnet E."/>
            <person name="Bothwell J.H."/>
            <person name="Bowler C."/>
            <person name="Boyen C."/>
            <person name="Brownlee C."/>
            <person name="Carrano C.J."/>
            <person name="Charrier B."/>
            <person name="Cho G.Y."/>
            <person name="Coelho S.M."/>
            <person name="Collen J."/>
            <person name="Corre E."/>
            <person name="Da Silva C."/>
            <person name="Delage L."/>
            <person name="Delaroque N."/>
            <person name="Dittami S.M."/>
            <person name="Doulbeau S."/>
            <person name="Elias M."/>
            <person name="Farnham G."/>
            <person name="Gachon C.M."/>
            <person name="Gschloessl B."/>
            <person name="Heesch S."/>
            <person name="Jabbari K."/>
            <person name="Jubin C."/>
            <person name="Kawai H."/>
            <person name="Kimura K."/>
            <person name="Kloareg B."/>
            <person name="Kupper F.C."/>
            <person name="Lang D."/>
            <person name="Le Bail A."/>
            <person name="Leblanc C."/>
            <person name="Lerouge P."/>
            <person name="Lohr M."/>
            <person name="Lopez P.J."/>
            <person name="Martens C."/>
            <person name="Maumus F."/>
            <person name="Michel G."/>
            <person name="Miranda-Saavedra D."/>
            <person name="Morales J."/>
            <person name="Moreau H."/>
            <person name="Motomura T."/>
            <person name="Nagasato C."/>
            <person name="Napoli C.A."/>
            <person name="Nelson D.R."/>
            <person name="Nyvall-Collen P."/>
            <person name="Peters A.F."/>
            <person name="Pommier C."/>
            <person name="Potin P."/>
            <person name="Poulain J."/>
            <person name="Quesneville H."/>
            <person name="Read B."/>
            <person name="Rensing S.A."/>
            <person name="Ritter A."/>
            <person name="Rousvoal S."/>
            <person name="Samanta M."/>
            <person name="Samson G."/>
            <person name="Schroeder D.C."/>
            <person name="Segurens B."/>
            <person name="Strittmatter M."/>
            <person name="Tonon T."/>
            <person name="Tregear J.W."/>
            <person name="Valentin K."/>
            <person name="von Dassow P."/>
            <person name="Yamagishi T."/>
            <person name="Van de Peer Y."/>
            <person name="Wincker P."/>
        </authorList>
    </citation>
    <scope>NUCLEOTIDE SEQUENCE [LARGE SCALE GENOMIC DNA]</scope>
    <source>
        <strain evidence="3">Ec32 / CCAP1310/4</strain>
    </source>
</reference>
<feature type="compositionally biased region" description="Low complexity" evidence="1">
    <location>
        <begin position="8"/>
        <end position="31"/>
    </location>
</feature>
<evidence type="ECO:0000313" key="2">
    <source>
        <dbReference type="EMBL" id="CBJ33853.1"/>
    </source>
</evidence>
<evidence type="ECO:0000256" key="1">
    <source>
        <dbReference type="SAM" id="MobiDB-lite"/>
    </source>
</evidence>
<name>D7G5F9_ECTSI</name>
<evidence type="ECO:0000313" key="3">
    <source>
        <dbReference type="Proteomes" id="UP000002630"/>
    </source>
</evidence>
<feature type="region of interest" description="Disordered" evidence="1">
    <location>
        <begin position="1"/>
        <end position="34"/>
    </location>
</feature>
<sequence length="77" mass="8114">MSTSKNTAAPRSRAGAARGGAAVAASPIAPSRGRHLKPTNIITLAQVSHERRLIKPLSTSALLPTAPAFWFSLPEKR</sequence>
<keyword evidence="3" id="KW-1185">Reference proteome</keyword>
<accession>D7G5F9</accession>